<feature type="compositionally biased region" description="Polar residues" evidence="15">
    <location>
        <begin position="124"/>
        <end position="141"/>
    </location>
</feature>
<keyword evidence="6 14" id="KW-0227">DNA damage</keyword>
<evidence type="ECO:0000256" key="13">
    <source>
        <dbReference type="ARBA" id="ARBA00033341"/>
    </source>
</evidence>
<dbReference type="GO" id="GO:0006355">
    <property type="term" value="P:regulation of DNA-templated transcription"/>
    <property type="evidence" value="ECO:0007669"/>
    <property type="project" value="InterPro"/>
</dbReference>
<comment type="subcellular location">
    <subcellularLocation>
        <location evidence="2 14">Nucleus</location>
    </subcellularLocation>
</comment>
<evidence type="ECO:0000256" key="14">
    <source>
        <dbReference type="RuleBase" id="RU368090"/>
    </source>
</evidence>
<protein>
    <recommendedName>
        <fullName evidence="4 14">General transcription and DNA repair factor IIH subunit TFB4</fullName>
        <shortName evidence="14">TFIIH subunit TFB4</shortName>
    </recommendedName>
    <alternativeName>
        <fullName evidence="13 14">RNA polymerase II transcription factor B subunit 4</fullName>
    </alternativeName>
</protein>
<keyword evidence="5 14" id="KW-0479">Metal-binding</keyword>
<comment type="function">
    <text evidence="1 14">Component of the general transcription and DNA repair factor IIH (TFIIH) core complex, which is involved in general and transcription-coupled nucleotide excision repair (NER) of damaged DNA and, when complexed to TFIIK, in RNA transcription by RNA polymerase II. In NER, TFIIH acts by opening DNA around the lesion to allow the excision of the damaged oligonucleotide and its replacement by a new DNA fragment. In transcription, TFIIH has an essential role in transcription initiation. When the pre-initiation complex (PIC) has been established, TFIIH is required for promoter opening and promoter escape. Phosphorylation of the C-terminal tail (CTD) of the largest subunit of RNA polymerase II by the kinase module TFIIK controls the initiation of transcription.</text>
</comment>
<proteinExistence type="inferred from homology"/>
<evidence type="ECO:0000256" key="4">
    <source>
        <dbReference type="ARBA" id="ARBA00021280"/>
    </source>
</evidence>
<evidence type="ECO:0000256" key="5">
    <source>
        <dbReference type="ARBA" id="ARBA00022723"/>
    </source>
</evidence>
<evidence type="ECO:0000313" key="16">
    <source>
        <dbReference type="EMBL" id="KAH0563261.1"/>
    </source>
</evidence>
<dbReference type="InterPro" id="IPR036465">
    <property type="entry name" value="vWFA_dom_sf"/>
</dbReference>
<keyword evidence="11 14" id="KW-0234">DNA repair</keyword>
<comment type="subunit">
    <text evidence="14">Component of the 7-subunit TFIIH core complex composed of XPB/SSL2, XPD/RAD3, SSL1, TFB1, TFB2, TFB4 and TFB5, which is active in NER. The core complex associates with the 3-subunit CTD-kinase module TFIIK composed of CCL1, KIN28 and TFB3 to form the 10-subunit holoenzyme (holo-TFIIH) active in transcription.</text>
</comment>
<dbReference type="Gene3D" id="3.40.50.410">
    <property type="entry name" value="von Willebrand factor, type A domain"/>
    <property type="match status" value="1"/>
</dbReference>
<dbReference type="EMBL" id="JAGHQM010000228">
    <property type="protein sequence ID" value="KAH0563261.1"/>
    <property type="molecule type" value="Genomic_DNA"/>
</dbReference>
<evidence type="ECO:0000256" key="2">
    <source>
        <dbReference type="ARBA" id="ARBA00004123"/>
    </source>
</evidence>
<feature type="region of interest" description="Disordered" evidence="15">
    <location>
        <begin position="377"/>
        <end position="406"/>
    </location>
</feature>
<dbReference type="PANTHER" id="PTHR12831:SF0">
    <property type="entry name" value="GENERAL TRANSCRIPTION FACTOR IIH SUBUNIT 3"/>
    <property type="match status" value="1"/>
</dbReference>
<comment type="caution">
    <text evidence="16">The sequence shown here is derived from an EMBL/GenBank/DDBJ whole genome shotgun (WGS) entry which is preliminary data.</text>
</comment>
<comment type="similarity">
    <text evidence="3 14">Belongs to the TFB4 family.</text>
</comment>
<feature type="compositionally biased region" description="Polar residues" evidence="15">
    <location>
        <begin position="84"/>
        <end position="96"/>
    </location>
</feature>
<evidence type="ECO:0000256" key="12">
    <source>
        <dbReference type="ARBA" id="ARBA00023242"/>
    </source>
</evidence>
<evidence type="ECO:0000256" key="8">
    <source>
        <dbReference type="ARBA" id="ARBA00022833"/>
    </source>
</evidence>
<evidence type="ECO:0000256" key="1">
    <source>
        <dbReference type="ARBA" id="ARBA00002817"/>
    </source>
</evidence>
<sequence>MNEVDGSEHYERHADEPSPSLLTIILDTNPHAWSLLSSTLPLSKAIATILVFINAHLAFNYANKVAVVASHCQRAQWLYPSPLKPSNLNSKNNRAGNESEDVQMENGIPEPSAIRGRIMGRVNPGSTSIGSPAGQHQHNTADNANKYQPFRLVEDEVMANLRALIDSTTESDLRGTSTTMMAGALTLALAYINRETLAYEESGGGVSGGKGASISEGPDAAEGKPGMQSRILVLSVSGDLAFQYIPIMNCIFAAQRKKIPIDICKIAGDTVFLQQASDATRGVYMHLEDPRGLLQYLMLAFLPDQTSRRHLTMPSQVNVDFRAACFCHKLVVDIGFVCSICLSIFCTPPEGAICLTCGTHLQLGDYGAKPAIAPRARRRRRKGLAGGTGLESVGSTPTPMGTPGSE</sequence>
<evidence type="ECO:0000256" key="10">
    <source>
        <dbReference type="ARBA" id="ARBA00023163"/>
    </source>
</evidence>
<evidence type="ECO:0000256" key="7">
    <source>
        <dbReference type="ARBA" id="ARBA00022771"/>
    </source>
</evidence>
<organism evidence="16 17">
    <name type="scientific">Trichoglossum hirsutum</name>
    <dbReference type="NCBI Taxonomy" id="265104"/>
    <lineage>
        <taxon>Eukaryota</taxon>
        <taxon>Fungi</taxon>
        <taxon>Dikarya</taxon>
        <taxon>Ascomycota</taxon>
        <taxon>Pezizomycotina</taxon>
        <taxon>Geoglossomycetes</taxon>
        <taxon>Geoglossales</taxon>
        <taxon>Geoglossaceae</taxon>
        <taxon>Trichoglossum</taxon>
    </lineage>
</organism>
<dbReference type="GO" id="GO:0000439">
    <property type="term" value="C:transcription factor TFIIH core complex"/>
    <property type="evidence" value="ECO:0007669"/>
    <property type="project" value="UniProtKB-UniRule"/>
</dbReference>
<dbReference type="InterPro" id="IPR004600">
    <property type="entry name" value="TFIIH_Tfb4/GTF2H3"/>
</dbReference>
<evidence type="ECO:0000256" key="9">
    <source>
        <dbReference type="ARBA" id="ARBA00023015"/>
    </source>
</evidence>
<name>A0A9P8LFH7_9PEZI</name>
<dbReference type="Pfam" id="PF03850">
    <property type="entry name" value="Tfb4"/>
    <property type="match status" value="1"/>
</dbReference>
<feature type="compositionally biased region" description="Polar residues" evidence="15">
    <location>
        <begin position="393"/>
        <end position="406"/>
    </location>
</feature>
<dbReference type="GO" id="GO:0006289">
    <property type="term" value="P:nucleotide-excision repair"/>
    <property type="evidence" value="ECO:0007669"/>
    <property type="project" value="UniProtKB-UniRule"/>
</dbReference>
<keyword evidence="7 14" id="KW-0863">Zinc-finger</keyword>
<feature type="region of interest" description="Disordered" evidence="15">
    <location>
        <begin position="202"/>
        <end position="225"/>
    </location>
</feature>
<evidence type="ECO:0000256" key="11">
    <source>
        <dbReference type="ARBA" id="ARBA00023204"/>
    </source>
</evidence>
<accession>A0A9P8LFH7</accession>
<evidence type="ECO:0000256" key="3">
    <source>
        <dbReference type="ARBA" id="ARBA00005273"/>
    </source>
</evidence>
<gene>
    <name evidence="16" type="ORF">GP486_002172</name>
</gene>
<dbReference type="GO" id="GO:0008270">
    <property type="term" value="F:zinc ion binding"/>
    <property type="evidence" value="ECO:0007669"/>
    <property type="project" value="UniProtKB-KW"/>
</dbReference>
<feature type="region of interest" description="Disordered" evidence="15">
    <location>
        <begin position="83"/>
        <end position="141"/>
    </location>
</feature>
<keyword evidence="8 14" id="KW-0862">Zinc</keyword>
<reference evidence="16" key="1">
    <citation type="submission" date="2021-03" db="EMBL/GenBank/DDBJ databases">
        <title>Comparative genomics and phylogenomic investigation of the class Geoglossomycetes provide insights into ecological specialization and systematics.</title>
        <authorList>
            <person name="Melie T."/>
            <person name="Pirro S."/>
            <person name="Miller A.N."/>
            <person name="Quandt A."/>
        </authorList>
    </citation>
    <scope>NUCLEOTIDE SEQUENCE</scope>
    <source>
        <strain evidence="16">CAQ_001_2017</strain>
    </source>
</reference>
<evidence type="ECO:0000256" key="6">
    <source>
        <dbReference type="ARBA" id="ARBA00022763"/>
    </source>
</evidence>
<dbReference type="Proteomes" id="UP000750711">
    <property type="component" value="Unassembled WGS sequence"/>
</dbReference>
<keyword evidence="9 14" id="KW-0805">Transcription regulation</keyword>
<evidence type="ECO:0000256" key="15">
    <source>
        <dbReference type="SAM" id="MobiDB-lite"/>
    </source>
</evidence>
<keyword evidence="10 14" id="KW-0804">Transcription</keyword>
<evidence type="ECO:0000313" key="17">
    <source>
        <dbReference type="Proteomes" id="UP000750711"/>
    </source>
</evidence>
<feature type="compositionally biased region" description="Gly residues" evidence="15">
    <location>
        <begin position="202"/>
        <end position="211"/>
    </location>
</feature>
<dbReference type="PANTHER" id="PTHR12831">
    <property type="entry name" value="TRANSCRIPTION INITIATION FACTOR IIH TFIIH , POLYPEPTIDE 3-RELATED"/>
    <property type="match status" value="1"/>
</dbReference>
<keyword evidence="17" id="KW-1185">Reference proteome</keyword>
<dbReference type="GO" id="GO:0005675">
    <property type="term" value="C:transcription factor TFIIH holo complex"/>
    <property type="evidence" value="ECO:0007669"/>
    <property type="project" value="UniProtKB-UniRule"/>
</dbReference>
<keyword evidence="12 14" id="KW-0539">Nucleus</keyword>
<dbReference type="AlphaFoldDB" id="A0A9P8LFH7"/>